<dbReference type="SFLD" id="SFLDG01135">
    <property type="entry name" value="C1.5.6:_HAD__Beta-PGM__Phospha"/>
    <property type="match status" value="1"/>
</dbReference>
<dbReference type="RefSeq" id="WP_262068463.1">
    <property type="nucleotide sequence ID" value="NZ_JAMXOC010000004.1"/>
</dbReference>
<dbReference type="InterPro" id="IPR023214">
    <property type="entry name" value="HAD_sf"/>
</dbReference>
<dbReference type="SUPFAM" id="SSF56784">
    <property type="entry name" value="HAD-like"/>
    <property type="match status" value="1"/>
</dbReference>
<keyword evidence="5" id="KW-1185">Reference proteome</keyword>
<dbReference type="Gene3D" id="1.50.10.10">
    <property type="match status" value="1"/>
</dbReference>
<comment type="similarity">
    <text evidence="1">Belongs to the HAD-like hydrolase superfamily. CbbY/CbbZ/Gph/YieH family.</text>
</comment>
<feature type="domain" description="Glycoside hydrolase family 65 N-terminal" evidence="3">
    <location>
        <begin position="15"/>
        <end position="267"/>
    </location>
</feature>
<evidence type="ECO:0000313" key="5">
    <source>
        <dbReference type="Proteomes" id="UP001523565"/>
    </source>
</evidence>
<dbReference type="NCBIfam" id="TIGR01990">
    <property type="entry name" value="bPGM"/>
    <property type="match status" value="1"/>
</dbReference>
<dbReference type="CDD" id="cd02598">
    <property type="entry name" value="HAD_BPGM"/>
    <property type="match status" value="1"/>
</dbReference>
<organism evidence="4 5">
    <name type="scientific">Ohessyouella blattaphilus</name>
    <dbReference type="NCBI Taxonomy" id="2949333"/>
    <lineage>
        <taxon>Bacteria</taxon>
        <taxon>Bacillati</taxon>
        <taxon>Bacillota</taxon>
        <taxon>Clostridia</taxon>
        <taxon>Lachnospirales</taxon>
        <taxon>Lachnospiraceae</taxon>
        <taxon>Ohessyouella</taxon>
    </lineage>
</organism>
<evidence type="ECO:0000259" key="3">
    <source>
        <dbReference type="Pfam" id="PF03636"/>
    </source>
</evidence>
<sequence length="961" mass="109971">MDERVIKVEGFKIVEDQYTQDRTKFYEGILAQGNGYFHVRGNFEEGLVDAPQDEIYTRTMKSVTTEVQRHPLSKAGTFLPLVMGEHPFLGEVIVNLPFFMSIKITADNEKLDMSHCEIRNYRRVLDMKTGEMSRSFSWVTAKGSVLKVMFSRFASLKDKHVFAQKVILEPEKGNPCIRIESSIDGAVTTNGYYHFTEIESAITDGVMEMNLKTDMSEHVSIMSKHSIQAKEAVCLETSSNKVISTVYDMILQERTELVKYTSLGCSRDKCEDYVKDVKTSLVEATQYTYEELLAASSNIWKERWTDADIRIRGCRKLQEGIRFSIYHLLRCSAKVEDRIQICAKGFAGEAYYGRYFWDTEMYMLPFYLHTDPLSARSLVGYRYNTLAGAKENAMRYNSRGARYPWHSGVTGTEQCSLWEYADNEVHINADVPFGILHYYHATGDEKFLFDKGIDVLLETAKFWIDRVDMDEKGIYHLLNVMGPDEYSPMTKDNGYTNYMVKYNLKALFEVLEIMKKKCTERYDELMEQTKTSASELKVLKEIAESLPVPYDKARDLYLQSADFEEYSIIDIEGIWKNKDRAFGHYVTQEKLYRSRCIKQADTIALMSIFPEEFTNYQVLTAYEYYKPFTTHDSSLSPAIYALAAHRLRLEKDTEELLNRALGVDMEFARKGAEDGIHIANCGAIWQIVVQGFMGMMPMNRSGKPIFRPQLPSFIEAIEATVIWRGKKYHVCVEGEQYKAQVIPSTMKGFLFDLDGVLTDTAEYHYLAWKQLADNLGLSFDRTINERLKGVSRRQSFEIILAENQAENHFSDKEINEQMELKNDYYKNLINQITPQDILPGILDFLKEAKAQNILLAVASASANAKTVLDGLGISSMFDYIADARKIKYTKPNPEVFTNCMEFLELEPWECVAFEDAAAGIQAIRSAGVTSVGIGESAKLEDPDIYLESTEMLTVAIIKELM</sequence>
<dbReference type="Gene3D" id="3.40.50.1000">
    <property type="entry name" value="HAD superfamily/HAD-like"/>
    <property type="match status" value="1"/>
</dbReference>
<name>A0ABT1EFU1_9FIRM</name>
<dbReference type="PANTHER" id="PTHR11051">
    <property type="entry name" value="GLYCOSYL HYDROLASE-RELATED"/>
    <property type="match status" value="1"/>
</dbReference>
<gene>
    <name evidence="4" type="primary">pgmB</name>
    <name evidence="4" type="ORF">NK118_04750</name>
</gene>
<dbReference type="SFLD" id="SFLDG01129">
    <property type="entry name" value="C1.5:_HAD__Beta-PGM__Phosphata"/>
    <property type="match status" value="1"/>
</dbReference>
<dbReference type="Pfam" id="PF13419">
    <property type="entry name" value="HAD_2"/>
    <property type="match status" value="1"/>
</dbReference>
<dbReference type="InterPro" id="IPR005196">
    <property type="entry name" value="Glyco_hydro_65_N"/>
</dbReference>
<dbReference type="SUPFAM" id="SSF48208">
    <property type="entry name" value="Six-hairpin glycosidases"/>
    <property type="match status" value="1"/>
</dbReference>
<dbReference type="InterPro" id="IPR041492">
    <property type="entry name" value="HAD_2"/>
</dbReference>
<dbReference type="InterPro" id="IPR005195">
    <property type="entry name" value="Glyco_hydro_65_M"/>
</dbReference>
<dbReference type="InterPro" id="IPR010972">
    <property type="entry name" value="Beta-PGM"/>
</dbReference>
<dbReference type="InterPro" id="IPR006439">
    <property type="entry name" value="HAD-SF_hydro_IA"/>
</dbReference>
<evidence type="ECO:0000313" key="4">
    <source>
        <dbReference type="EMBL" id="MCP1109559.1"/>
    </source>
</evidence>
<dbReference type="InterPro" id="IPR008928">
    <property type="entry name" value="6-hairpin_glycosidase_sf"/>
</dbReference>
<proteinExistence type="inferred from homology"/>
<dbReference type="Gene3D" id="2.70.98.40">
    <property type="entry name" value="Glycoside hydrolase, family 65, N-terminal domain"/>
    <property type="match status" value="1"/>
</dbReference>
<dbReference type="InterPro" id="IPR012341">
    <property type="entry name" value="6hp_glycosidase-like_sf"/>
</dbReference>
<dbReference type="Proteomes" id="UP001523565">
    <property type="component" value="Unassembled WGS sequence"/>
</dbReference>
<accession>A0ABT1EFU1</accession>
<dbReference type="SUPFAM" id="SSF74650">
    <property type="entry name" value="Galactose mutarotase-like"/>
    <property type="match status" value="1"/>
</dbReference>
<evidence type="ECO:0000259" key="2">
    <source>
        <dbReference type="Pfam" id="PF03632"/>
    </source>
</evidence>
<dbReference type="GO" id="GO:0008801">
    <property type="term" value="F:beta-phosphoglucomutase activity"/>
    <property type="evidence" value="ECO:0007669"/>
    <property type="project" value="UniProtKB-EC"/>
</dbReference>
<keyword evidence="4" id="KW-0413">Isomerase</keyword>
<dbReference type="EC" id="5.4.2.6" evidence="4"/>
<reference evidence="4 5" key="1">
    <citation type="journal article" date="2022" name="Genome Biol. Evol.">
        <title>Host diet, physiology and behaviors set the stage for Lachnospiraceae cladogenesis.</title>
        <authorList>
            <person name="Vera-Ponce De Leon A."/>
            <person name="Schneider M."/>
            <person name="Jahnes B.C."/>
            <person name="Sadowski V."/>
            <person name="Camuy-Velez L.A."/>
            <person name="Duan J."/>
            <person name="Sabree Z.L."/>
        </authorList>
    </citation>
    <scope>NUCLEOTIDE SEQUENCE [LARGE SCALE GENOMIC DNA]</scope>
    <source>
        <strain evidence="4 5">PAL227</strain>
    </source>
</reference>
<comment type="caution">
    <text evidence="4">The sequence shown here is derived from an EMBL/GenBank/DDBJ whole genome shotgun (WGS) entry which is preliminary data.</text>
</comment>
<dbReference type="Pfam" id="PF03636">
    <property type="entry name" value="Glyco_hydro_65N"/>
    <property type="match status" value="1"/>
</dbReference>
<dbReference type="InterPro" id="IPR036412">
    <property type="entry name" value="HAD-like_sf"/>
</dbReference>
<evidence type="ECO:0000256" key="1">
    <source>
        <dbReference type="ARBA" id="ARBA00006171"/>
    </source>
</evidence>
<dbReference type="NCBIfam" id="TIGR01509">
    <property type="entry name" value="HAD-SF-IA-v3"/>
    <property type="match status" value="1"/>
</dbReference>
<dbReference type="InterPro" id="IPR023198">
    <property type="entry name" value="PGP-like_dom2"/>
</dbReference>
<dbReference type="Gene3D" id="1.10.150.240">
    <property type="entry name" value="Putative phosphatase, domain 2"/>
    <property type="match status" value="1"/>
</dbReference>
<dbReference type="InterPro" id="IPR011013">
    <property type="entry name" value="Gal_mutarotase_sf_dom"/>
</dbReference>
<dbReference type="Gene3D" id="2.60.420.10">
    <property type="entry name" value="Maltose phosphorylase, domain 3"/>
    <property type="match status" value="1"/>
</dbReference>
<dbReference type="NCBIfam" id="TIGR02009">
    <property type="entry name" value="PGMB-YQAB-SF"/>
    <property type="match status" value="1"/>
</dbReference>
<feature type="domain" description="Glycoside hydrolase family 65 central catalytic" evidence="2">
    <location>
        <begin position="322"/>
        <end position="686"/>
    </location>
</feature>
<dbReference type="InterPro" id="IPR037018">
    <property type="entry name" value="GH65_N"/>
</dbReference>
<protein>
    <submittedName>
        <fullName evidence="4">Beta-phosphoglucomutase</fullName>
        <ecNumber evidence="4">5.4.2.6</ecNumber>
    </submittedName>
</protein>
<dbReference type="Pfam" id="PF03632">
    <property type="entry name" value="Glyco_hydro_65m"/>
    <property type="match status" value="1"/>
</dbReference>
<dbReference type="SFLD" id="SFLDS00003">
    <property type="entry name" value="Haloacid_Dehalogenase"/>
    <property type="match status" value="1"/>
</dbReference>
<dbReference type="PANTHER" id="PTHR11051:SF8">
    <property type="entry name" value="PROTEIN-GLUCOSYLGALACTOSYLHYDROXYLYSINE GLUCOSIDASE"/>
    <property type="match status" value="1"/>
</dbReference>
<dbReference type="EMBL" id="JAMZFV010000004">
    <property type="protein sequence ID" value="MCP1109559.1"/>
    <property type="molecule type" value="Genomic_DNA"/>
</dbReference>
<dbReference type="InterPro" id="IPR010976">
    <property type="entry name" value="B-phosphoglucomutase_hydrolase"/>
</dbReference>